<proteinExistence type="predicted"/>
<dbReference type="InParanoid" id="A0DGX5"/>
<dbReference type="HOGENOM" id="CLU_2054250_0_0_1"/>
<sequence length="120" mass="14301">MEFNLDLYLKIPFKSTRYNKIGFAIPIIEQRKVKGNFRSASYNSQRQKHCHALLLPKLNSSFYLLKENENEQKHGSVKSKQEKIDNYLKRFTEPDNASKSKLMRDLDYRKQITKQMKTQL</sequence>
<evidence type="ECO:0000313" key="1">
    <source>
        <dbReference type="EMBL" id="CAK82292.1"/>
    </source>
</evidence>
<accession>A0DGX5</accession>
<dbReference type="KEGG" id="ptm:GSPATT00002421001"/>
<organism evidence="1 2">
    <name type="scientific">Paramecium tetraurelia</name>
    <dbReference type="NCBI Taxonomy" id="5888"/>
    <lineage>
        <taxon>Eukaryota</taxon>
        <taxon>Sar</taxon>
        <taxon>Alveolata</taxon>
        <taxon>Ciliophora</taxon>
        <taxon>Intramacronucleata</taxon>
        <taxon>Oligohymenophorea</taxon>
        <taxon>Peniculida</taxon>
        <taxon>Parameciidae</taxon>
        <taxon>Paramecium</taxon>
    </lineage>
</organism>
<evidence type="ECO:0000313" key="2">
    <source>
        <dbReference type="Proteomes" id="UP000000600"/>
    </source>
</evidence>
<dbReference type="OrthoDB" id="10335690at2759"/>
<gene>
    <name evidence="1" type="ORF">GSPATT00002421001</name>
</gene>
<keyword evidence="2" id="KW-1185">Reference proteome</keyword>
<protein>
    <submittedName>
        <fullName evidence="1">Uncharacterized protein</fullName>
    </submittedName>
</protein>
<dbReference type="GeneID" id="5035474"/>
<dbReference type="Proteomes" id="UP000000600">
    <property type="component" value="Unassembled WGS sequence"/>
</dbReference>
<name>A0DGX5_PARTE</name>
<reference evidence="1 2" key="1">
    <citation type="journal article" date="2006" name="Nature">
        <title>Global trends of whole-genome duplications revealed by the ciliate Paramecium tetraurelia.</title>
        <authorList>
            <consortium name="Genoscope"/>
            <person name="Aury J.-M."/>
            <person name="Jaillon O."/>
            <person name="Duret L."/>
            <person name="Noel B."/>
            <person name="Jubin C."/>
            <person name="Porcel B.M."/>
            <person name="Segurens B."/>
            <person name="Daubin V."/>
            <person name="Anthouard V."/>
            <person name="Aiach N."/>
            <person name="Arnaiz O."/>
            <person name="Billaut A."/>
            <person name="Beisson J."/>
            <person name="Blanc I."/>
            <person name="Bouhouche K."/>
            <person name="Camara F."/>
            <person name="Duharcourt S."/>
            <person name="Guigo R."/>
            <person name="Gogendeau D."/>
            <person name="Katinka M."/>
            <person name="Keller A.-M."/>
            <person name="Kissmehl R."/>
            <person name="Klotz C."/>
            <person name="Koll F."/>
            <person name="Le Moue A."/>
            <person name="Lepere C."/>
            <person name="Malinsky S."/>
            <person name="Nowacki M."/>
            <person name="Nowak J.K."/>
            <person name="Plattner H."/>
            <person name="Poulain J."/>
            <person name="Ruiz F."/>
            <person name="Serrano V."/>
            <person name="Zagulski M."/>
            <person name="Dessen P."/>
            <person name="Betermier M."/>
            <person name="Weissenbach J."/>
            <person name="Scarpelli C."/>
            <person name="Schachter V."/>
            <person name="Sperling L."/>
            <person name="Meyer E."/>
            <person name="Cohen J."/>
            <person name="Wincker P."/>
        </authorList>
    </citation>
    <scope>NUCLEOTIDE SEQUENCE [LARGE SCALE GENOMIC DNA]</scope>
    <source>
        <strain evidence="1 2">Stock d4-2</strain>
    </source>
</reference>
<dbReference type="RefSeq" id="XP_001449689.1">
    <property type="nucleotide sequence ID" value="XM_001449652.1"/>
</dbReference>
<dbReference type="EMBL" id="CT868429">
    <property type="protein sequence ID" value="CAK82292.1"/>
    <property type="molecule type" value="Genomic_DNA"/>
</dbReference>
<dbReference type="AlphaFoldDB" id="A0DGX5"/>